<evidence type="ECO:0000313" key="2">
    <source>
        <dbReference type="Proteomes" id="UP000261325"/>
    </source>
</evidence>
<dbReference type="EMBL" id="DLYI01000118">
    <property type="protein sequence ID" value="HAC28020.1"/>
    <property type="molecule type" value="Genomic_DNA"/>
</dbReference>
<sequence length="57" mass="6587">NIESIMQKESEFKDGRIPVIILTHTVQERQMNLAIDEMESLADIDGKVVRIRAENFN</sequence>
<dbReference type="AlphaFoldDB" id="A0A3B8WE96"/>
<evidence type="ECO:0000313" key="1">
    <source>
        <dbReference type="EMBL" id="HAC28020.1"/>
    </source>
</evidence>
<dbReference type="Proteomes" id="UP000261325">
    <property type="component" value="Unassembled WGS sequence"/>
</dbReference>
<organism evidence="1 2">
    <name type="scientific">Marinobacter nauticus</name>
    <name type="common">Marinobacter hydrocarbonoclasticus</name>
    <name type="synonym">Marinobacter aquaeolei</name>
    <dbReference type="NCBI Taxonomy" id="2743"/>
    <lineage>
        <taxon>Bacteria</taxon>
        <taxon>Pseudomonadati</taxon>
        <taxon>Pseudomonadota</taxon>
        <taxon>Gammaproteobacteria</taxon>
        <taxon>Pseudomonadales</taxon>
        <taxon>Marinobacteraceae</taxon>
        <taxon>Marinobacter</taxon>
    </lineage>
</organism>
<keyword evidence="1" id="KW-0560">Oxidoreductase</keyword>
<reference evidence="1 2" key="1">
    <citation type="journal article" date="2018" name="Nat. Biotechnol.">
        <title>A standardized bacterial taxonomy based on genome phylogeny substantially revises the tree of life.</title>
        <authorList>
            <person name="Parks D.H."/>
            <person name="Chuvochina M."/>
            <person name="Waite D.W."/>
            <person name="Rinke C."/>
            <person name="Skarshewski A."/>
            <person name="Chaumeil P.A."/>
            <person name="Hugenholtz P."/>
        </authorList>
    </citation>
    <scope>NUCLEOTIDE SEQUENCE [LARGE SCALE GENOMIC DNA]</scope>
    <source>
        <strain evidence="1">UBA9049</strain>
    </source>
</reference>
<name>A0A3B8WE96_MARNT</name>
<feature type="non-terminal residue" evidence="1">
    <location>
        <position position="1"/>
    </location>
</feature>
<accession>A0A3B8WE96</accession>
<dbReference type="Gene3D" id="3.30.70.260">
    <property type="match status" value="1"/>
</dbReference>
<dbReference type="GO" id="GO:0004412">
    <property type="term" value="F:homoserine dehydrogenase activity"/>
    <property type="evidence" value="ECO:0007669"/>
    <property type="project" value="UniProtKB-EC"/>
</dbReference>
<proteinExistence type="predicted"/>
<dbReference type="EC" id="1.1.1.3" evidence="1"/>
<comment type="caution">
    <text evidence="1">The sequence shown here is derived from an EMBL/GenBank/DDBJ whole genome shotgun (WGS) entry which is preliminary data.</text>
</comment>
<protein>
    <submittedName>
        <fullName evidence="1">Homoserine dehydrogenase</fullName>
        <ecNumber evidence="1">1.1.1.3</ecNumber>
    </submittedName>
</protein>
<gene>
    <name evidence="1" type="ORF">DCF82_09430</name>
</gene>